<organism evidence="3 4">
    <name type="scientific">Xenotaenia resolanae</name>
    <dbReference type="NCBI Taxonomy" id="208358"/>
    <lineage>
        <taxon>Eukaryota</taxon>
        <taxon>Metazoa</taxon>
        <taxon>Chordata</taxon>
        <taxon>Craniata</taxon>
        <taxon>Vertebrata</taxon>
        <taxon>Euteleostomi</taxon>
        <taxon>Actinopterygii</taxon>
        <taxon>Neopterygii</taxon>
        <taxon>Teleostei</taxon>
        <taxon>Neoteleostei</taxon>
        <taxon>Acanthomorphata</taxon>
        <taxon>Ovalentaria</taxon>
        <taxon>Atherinomorphae</taxon>
        <taxon>Cyprinodontiformes</taxon>
        <taxon>Goodeidae</taxon>
        <taxon>Xenotaenia</taxon>
    </lineage>
</organism>
<dbReference type="PANTHER" id="PTHR47130:SF6">
    <property type="entry name" value="EGG ENVELOPE GLYCOPROTEIN-LIKE PRECURSOR"/>
    <property type="match status" value="1"/>
</dbReference>
<feature type="domain" description="ZP-domain containing protein Ig-like" evidence="2">
    <location>
        <begin position="358"/>
        <end position="468"/>
    </location>
</feature>
<evidence type="ECO:0000259" key="2">
    <source>
        <dbReference type="Pfam" id="PF26562"/>
    </source>
</evidence>
<accession>A0ABV0WM51</accession>
<proteinExistence type="predicted"/>
<dbReference type="Proteomes" id="UP001444071">
    <property type="component" value="Unassembled WGS sequence"/>
</dbReference>
<evidence type="ECO:0000256" key="1">
    <source>
        <dbReference type="SAM" id="SignalP"/>
    </source>
</evidence>
<dbReference type="EMBL" id="JAHRIM010060343">
    <property type="protein sequence ID" value="MEQ2270700.1"/>
    <property type="molecule type" value="Genomic_DNA"/>
</dbReference>
<gene>
    <name evidence="3" type="ORF">XENORESO_009283</name>
</gene>
<feature type="non-terminal residue" evidence="3">
    <location>
        <position position="1"/>
    </location>
</feature>
<keyword evidence="4" id="KW-1185">Reference proteome</keyword>
<dbReference type="InterPro" id="IPR058876">
    <property type="entry name" value="Ig-like_ZP"/>
</dbReference>
<dbReference type="Pfam" id="PF26562">
    <property type="entry name" value="Ig-like"/>
    <property type="match status" value="1"/>
</dbReference>
<sequence>VALLLSLWSTAGCDFFVEGVPQMECHDRYFMIAVDHAATGGPRFEAVDGTGTYAITEDYAAKCGYSINVLSLLGLVEFRASYFSCHTEKDDGFSFRFNLITTYDGEDVYYALNKTCSPPLPWSPREVTCEVNYMEVSVRSELPCPAGFSDDWNTLEPLYSASTQGWQVTFQNLDEQLPPMNLSKARREGYVFDLAHDRIVFRTPYGQPESYSTEVNGVPVEVVHATLFLRQSWVAIMVDMIAACSMDAGSYHSGYMIWDTPEALYPSLGGTQISLGLNGKLGELAAAEQKGFIMARYNSTVQIGIPYNAEGGYRKSFVNNGIFEFYIFNLYLKQTSVDEQHEETALRFHRTLMTPLLPSSLFTEDQTDVAEGAFTVYLGKVPRDVELTSLQLNGQEFEVPFSDANTYTLTEVSHPNKTHSYTLKVPLHDKIFSKENAAMLHKLDINYTLKAIPGNDPYYYTVSVKALMAVSSGIDFKLAYRSFDYLWDISIGSDRLTPALAAKHEYTMSNDSHSLLLSVPLFTHGYKYQSVVLKQRAVQAVLPPISNRTLQHPSFLPLYMPTRFDHHSHGDGHPKLFYTDPALPCGRRIYSSPSGKMVFDVSQLNAPPPIMSACVATPNCPDPFRAGPYPINNLGSPSWKIQSIPPQEQLSIVIQLTQQEDQAITNLLKLQHQEALQSKESIIPGHTDFPGAVMSNPRHFNTASLDGATKVICNDALEEGGKWSEAEYDAANTLLSSFNQMDDHLIGETATLPDQLLSQNSETELERQSFSPLVTCYCSQNGSCIQENGEIRSEEDMVTCLPVFKSKREPGNLQLKTESGSEERTLTDLEGDAVQVLLGLGEVITFNVMQ</sequence>
<reference evidence="3 4" key="1">
    <citation type="submission" date="2021-06" db="EMBL/GenBank/DDBJ databases">
        <authorList>
            <person name="Palmer J.M."/>
        </authorList>
    </citation>
    <scope>NUCLEOTIDE SEQUENCE [LARGE SCALE GENOMIC DNA]</scope>
    <source>
        <strain evidence="3 4">XR_2019</strain>
        <tissue evidence="3">Muscle</tissue>
    </source>
</reference>
<evidence type="ECO:0000313" key="3">
    <source>
        <dbReference type="EMBL" id="MEQ2270700.1"/>
    </source>
</evidence>
<evidence type="ECO:0000313" key="4">
    <source>
        <dbReference type="Proteomes" id="UP001444071"/>
    </source>
</evidence>
<feature type="signal peptide" evidence="1">
    <location>
        <begin position="1"/>
        <end position="19"/>
    </location>
</feature>
<protein>
    <recommendedName>
        <fullName evidence="2">ZP-domain containing protein Ig-like domain-containing protein</fullName>
    </recommendedName>
</protein>
<keyword evidence="1" id="KW-0732">Signal</keyword>
<comment type="caution">
    <text evidence="3">The sequence shown here is derived from an EMBL/GenBank/DDBJ whole genome shotgun (WGS) entry which is preliminary data.</text>
</comment>
<feature type="chain" id="PRO_5045216773" description="ZP-domain containing protein Ig-like domain-containing protein" evidence="1">
    <location>
        <begin position="20"/>
        <end position="850"/>
    </location>
</feature>
<name>A0ABV0WM51_9TELE</name>
<dbReference type="PANTHER" id="PTHR47130">
    <property type="entry name" value="SI:DKEY-19B23.11-RELATED"/>
    <property type="match status" value="1"/>
</dbReference>